<dbReference type="SMART" id="SM00788">
    <property type="entry name" value="Adenylsucc_synt"/>
    <property type="match status" value="1"/>
</dbReference>
<evidence type="ECO:0000256" key="2">
    <source>
        <dbReference type="ARBA" id="ARBA00022598"/>
    </source>
</evidence>
<comment type="pathway">
    <text evidence="9">Purine metabolism; AMP biosynthesis via de novo pathway; AMP from IMP: step 1/2.</text>
</comment>
<keyword evidence="4 9" id="KW-0547">Nucleotide-binding</keyword>
<dbReference type="EMBL" id="JARQWQ010000011">
    <property type="protein sequence ID" value="KAK2568601.1"/>
    <property type="molecule type" value="Genomic_DNA"/>
</dbReference>
<dbReference type="PANTHER" id="PTHR11846">
    <property type="entry name" value="ADENYLOSUCCINATE SYNTHETASE"/>
    <property type="match status" value="1"/>
</dbReference>
<gene>
    <name evidence="10" type="ORF">P5673_006539</name>
</gene>
<evidence type="ECO:0000256" key="8">
    <source>
        <dbReference type="PROSITE-ProRule" id="PRU10134"/>
    </source>
</evidence>
<dbReference type="EC" id="6.3.4.4" evidence="9"/>
<reference evidence="10" key="2">
    <citation type="journal article" date="2023" name="Science">
        <title>Genomic signatures of disease resistance in endangered staghorn corals.</title>
        <authorList>
            <person name="Vollmer S.V."/>
            <person name="Selwyn J.D."/>
            <person name="Despard B.A."/>
            <person name="Roesel C.L."/>
        </authorList>
    </citation>
    <scope>NUCLEOTIDE SEQUENCE</scope>
    <source>
        <strain evidence="10">K2</strain>
    </source>
</reference>
<dbReference type="GO" id="GO:0004019">
    <property type="term" value="F:adenylosuccinate synthase activity"/>
    <property type="evidence" value="ECO:0007669"/>
    <property type="project" value="UniProtKB-EC"/>
</dbReference>
<evidence type="ECO:0000313" key="11">
    <source>
        <dbReference type="Proteomes" id="UP001249851"/>
    </source>
</evidence>
<evidence type="ECO:0000256" key="3">
    <source>
        <dbReference type="ARBA" id="ARBA00022723"/>
    </source>
</evidence>
<evidence type="ECO:0000256" key="4">
    <source>
        <dbReference type="ARBA" id="ARBA00022741"/>
    </source>
</evidence>
<dbReference type="InterPro" id="IPR042110">
    <property type="entry name" value="Adenylosuccinate_synth_dom2"/>
</dbReference>
<evidence type="ECO:0000256" key="1">
    <source>
        <dbReference type="ARBA" id="ARBA00011738"/>
    </source>
</evidence>
<organism evidence="10 11">
    <name type="scientific">Acropora cervicornis</name>
    <name type="common">Staghorn coral</name>
    <dbReference type="NCBI Taxonomy" id="6130"/>
    <lineage>
        <taxon>Eukaryota</taxon>
        <taxon>Metazoa</taxon>
        <taxon>Cnidaria</taxon>
        <taxon>Anthozoa</taxon>
        <taxon>Hexacorallia</taxon>
        <taxon>Scleractinia</taxon>
        <taxon>Astrocoeniina</taxon>
        <taxon>Acroporidae</taxon>
        <taxon>Acropora</taxon>
    </lineage>
</organism>
<dbReference type="GO" id="GO:0005525">
    <property type="term" value="F:GTP binding"/>
    <property type="evidence" value="ECO:0007669"/>
    <property type="project" value="UniProtKB-KW"/>
</dbReference>
<evidence type="ECO:0000256" key="6">
    <source>
        <dbReference type="ARBA" id="ARBA00022842"/>
    </source>
</evidence>
<dbReference type="InterPro" id="IPR042109">
    <property type="entry name" value="Adenylosuccinate_synth_dom1"/>
</dbReference>
<accession>A0AAD9QWB0</accession>
<evidence type="ECO:0000313" key="10">
    <source>
        <dbReference type="EMBL" id="KAK2568601.1"/>
    </source>
</evidence>
<dbReference type="InterPro" id="IPR033128">
    <property type="entry name" value="Adenylosuccin_syn_Lys_AS"/>
</dbReference>
<name>A0AAD9QWB0_ACRCE</name>
<dbReference type="PROSITE" id="PS01266">
    <property type="entry name" value="ADENYLOSUCCIN_SYN_1"/>
    <property type="match status" value="1"/>
</dbReference>
<keyword evidence="6 9" id="KW-0460">Magnesium</keyword>
<sequence>MSVIQNGRKSPKEKTGAKVTVVLGAQWGDEGKGKLVDILSTGADLVCRCQKICLELEVITHLVAPATPYESNGVVIHIPQFFEELEALEAKGVTDWQGRLLVSDRAHIGTTKKGIGPTYASKAQRIGLRICDLVGDFTVFEQKVPSTVKELLFQAPAEKIFLAQECQQHMTVCPKHKDAYGIRWRTGKTNCCVPTEVAGHKTTSNLGDRGMDSKQSYFIFQETGLLVPAESRW</sequence>
<dbReference type="InterPro" id="IPR027417">
    <property type="entry name" value="P-loop_NTPase"/>
</dbReference>
<comment type="catalytic activity">
    <reaction evidence="9">
        <text>IMP + L-aspartate + GTP = N(6)-(1,2-dicarboxyethyl)-AMP + GDP + phosphate + 2 H(+)</text>
        <dbReference type="Rhea" id="RHEA:15753"/>
        <dbReference type="ChEBI" id="CHEBI:15378"/>
        <dbReference type="ChEBI" id="CHEBI:29991"/>
        <dbReference type="ChEBI" id="CHEBI:37565"/>
        <dbReference type="ChEBI" id="CHEBI:43474"/>
        <dbReference type="ChEBI" id="CHEBI:57567"/>
        <dbReference type="ChEBI" id="CHEBI:58053"/>
        <dbReference type="ChEBI" id="CHEBI:58189"/>
        <dbReference type="EC" id="6.3.4.4"/>
    </reaction>
</comment>
<evidence type="ECO:0000256" key="5">
    <source>
        <dbReference type="ARBA" id="ARBA00022755"/>
    </source>
</evidence>
<proteinExistence type="inferred from homology"/>
<comment type="subunit">
    <text evidence="1">Homodimer.</text>
</comment>
<dbReference type="GO" id="GO:0046040">
    <property type="term" value="P:IMP metabolic process"/>
    <property type="evidence" value="ECO:0007669"/>
    <property type="project" value="TreeGrafter"/>
</dbReference>
<comment type="caution">
    <text evidence="10">The sequence shown here is derived from an EMBL/GenBank/DDBJ whole genome shotgun (WGS) entry which is preliminary data.</text>
</comment>
<comment type="function">
    <text evidence="9">Plays an important role in the de novo pathway of purine nucleotide biosynthesis.</text>
</comment>
<dbReference type="AlphaFoldDB" id="A0AAD9QWB0"/>
<dbReference type="GO" id="GO:0046872">
    <property type="term" value="F:metal ion binding"/>
    <property type="evidence" value="ECO:0007669"/>
    <property type="project" value="UniProtKB-KW"/>
</dbReference>
<keyword evidence="7 9" id="KW-0342">GTP-binding</keyword>
<dbReference type="PROSITE" id="PS00513">
    <property type="entry name" value="ADENYLOSUCCIN_SYN_2"/>
    <property type="match status" value="1"/>
</dbReference>
<dbReference type="InterPro" id="IPR001114">
    <property type="entry name" value="Adenylosuccinate_synthetase"/>
</dbReference>
<reference evidence="10" key="1">
    <citation type="journal article" date="2023" name="G3 (Bethesda)">
        <title>Whole genome assembly and annotation of the endangered Caribbean coral Acropora cervicornis.</title>
        <authorList>
            <person name="Selwyn J.D."/>
            <person name="Vollmer S.V."/>
        </authorList>
    </citation>
    <scope>NUCLEOTIDE SEQUENCE</scope>
    <source>
        <strain evidence="10">K2</strain>
    </source>
</reference>
<keyword evidence="2 9" id="KW-0436">Ligase</keyword>
<dbReference type="InterPro" id="IPR018220">
    <property type="entry name" value="Adenylosuccin_syn_GTP-bd"/>
</dbReference>
<dbReference type="Gene3D" id="3.40.440.10">
    <property type="entry name" value="Adenylosuccinate Synthetase, subunit A, domain 1"/>
    <property type="match status" value="2"/>
</dbReference>
<comment type="similarity">
    <text evidence="9">Belongs to the adenylosuccinate synthetase family.</text>
</comment>
<dbReference type="SUPFAM" id="SSF52540">
    <property type="entry name" value="P-loop containing nucleoside triphosphate hydrolases"/>
    <property type="match status" value="1"/>
</dbReference>
<keyword evidence="3 9" id="KW-0479">Metal-binding</keyword>
<dbReference type="Proteomes" id="UP001249851">
    <property type="component" value="Unassembled WGS sequence"/>
</dbReference>
<evidence type="ECO:0000256" key="7">
    <source>
        <dbReference type="ARBA" id="ARBA00023134"/>
    </source>
</evidence>
<protein>
    <recommendedName>
        <fullName evidence="9">Adenylosuccinate synthetase</fullName>
        <ecNumber evidence="9">6.3.4.4</ecNumber>
    </recommendedName>
</protein>
<dbReference type="Gene3D" id="1.10.300.10">
    <property type="entry name" value="Adenylosuccinate Synthetase, subunit A, domain 2"/>
    <property type="match status" value="1"/>
</dbReference>
<evidence type="ECO:0000256" key="9">
    <source>
        <dbReference type="RuleBase" id="RU000520"/>
    </source>
</evidence>
<dbReference type="Pfam" id="PF00709">
    <property type="entry name" value="Adenylsucc_synt"/>
    <property type="match status" value="1"/>
</dbReference>
<keyword evidence="5 9" id="KW-0658">Purine biosynthesis</keyword>
<dbReference type="GO" id="GO:0044208">
    <property type="term" value="P:'de novo' AMP biosynthetic process"/>
    <property type="evidence" value="ECO:0007669"/>
    <property type="project" value="TreeGrafter"/>
</dbReference>
<dbReference type="PANTHER" id="PTHR11846:SF0">
    <property type="entry name" value="ADENYLOSUCCINATE SYNTHETASE"/>
    <property type="match status" value="1"/>
</dbReference>
<dbReference type="GO" id="GO:0005737">
    <property type="term" value="C:cytoplasm"/>
    <property type="evidence" value="ECO:0007669"/>
    <property type="project" value="TreeGrafter"/>
</dbReference>
<keyword evidence="11" id="KW-1185">Reference proteome</keyword>
<feature type="active site" evidence="8">
    <location>
        <position position="122"/>
    </location>
</feature>